<keyword evidence="8" id="KW-1185">Reference proteome</keyword>
<dbReference type="Proteomes" id="UP000494040">
    <property type="component" value="Unassembled WGS sequence"/>
</dbReference>
<feature type="coiled-coil region" evidence="5">
    <location>
        <begin position="25"/>
        <end position="98"/>
    </location>
</feature>
<dbReference type="KEGG" id="clec:106661314"/>
<gene>
    <name evidence="7" type="primary">106661314</name>
</gene>
<dbReference type="GO" id="GO:0008270">
    <property type="term" value="F:zinc ion binding"/>
    <property type="evidence" value="ECO:0007669"/>
    <property type="project" value="UniProtKB-KW"/>
</dbReference>
<dbReference type="OrthoDB" id="6105729at2759"/>
<dbReference type="Pfam" id="PF18112">
    <property type="entry name" value="Zn-C2H2_12"/>
    <property type="match status" value="1"/>
</dbReference>
<evidence type="ECO:0000313" key="7">
    <source>
        <dbReference type="EnsemblMetazoa" id="XP_014240099.1"/>
    </source>
</evidence>
<keyword evidence="2" id="KW-0863">Zinc-finger</keyword>
<dbReference type="OMA" id="MRREAMK"/>
<evidence type="ECO:0000256" key="4">
    <source>
        <dbReference type="ARBA" id="ARBA00023054"/>
    </source>
</evidence>
<proteinExistence type="predicted"/>
<protein>
    <recommendedName>
        <fullName evidence="6">UBZ1-type domain-containing protein</fullName>
    </recommendedName>
</protein>
<accession>A0A8I6TB99</accession>
<organism evidence="7 8">
    <name type="scientific">Cimex lectularius</name>
    <name type="common">Bed bug</name>
    <name type="synonym">Acanthia lectularia</name>
    <dbReference type="NCBI Taxonomy" id="79782"/>
    <lineage>
        <taxon>Eukaryota</taxon>
        <taxon>Metazoa</taxon>
        <taxon>Ecdysozoa</taxon>
        <taxon>Arthropoda</taxon>
        <taxon>Hexapoda</taxon>
        <taxon>Insecta</taxon>
        <taxon>Pterygota</taxon>
        <taxon>Neoptera</taxon>
        <taxon>Paraneoptera</taxon>
        <taxon>Hemiptera</taxon>
        <taxon>Heteroptera</taxon>
        <taxon>Panheteroptera</taxon>
        <taxon>Cimicomorpha</taxon>
        <taxon>Cimicidae</taxon>
        <taxon>Cimex</taxon>
    </lineage>
</organism>
<evidence type="ECO:0000256" key="1">
    <source>
        <dbReference type="ARBA" id="ARBA00022723"/>
    </source>
</evidence>
<feature type="domain" description="UBZ1-type" evidence="6">
    <location>
        <begin position="312"/>
        <end position="338"/>
    </location>
</feature>
<dbReference type="AlphaFoldDB" id="A0A8I6TB99"/>
<keyword evidence="1" id="KW-0479">Metal-binding</keyword>
<evidence type="ECO:0000313" key="8">
    <source>
        <dbReference type="Proteomes" id="UP000494040"/>
    </source>
</evidence>
<sequence>MNRKNSTNESSFLVGGGQDASSLSVHALKIALMTMKDRCQKLQNRLSAMEEENLQLRIERHSIPGLYGKKESDPNPELSLLNRKMEELLKQKSKLSHHVFMVATENKDLWEKIYKLAEEEYSAGNNHDIQPDVKHKYTNLKPLRSLQIAGMCKDGKEESLEEISLRGLSGCVERTSGHDNQSTKLTDQVKVKGCEFTLCDMTEEEEMESEDIALSELNEILEKLKMEKQILKQNQEYLKDTLEKVTGFINDNFPCKECSERSKEDHLNKESHKIDEIIDNYAEEEQNKSTGEVLNVRNGIALKNKENNFEDRICPLCTKFYAKSTPFDEFNDHVLSHFVEDSEQDSHISLYEVTA</sequence>
<dbReference type="InterPro" id="IPR041641">
    <property type="entry name" value="CALCOCO1/2_Zn_UBZ1"/>
</dbReference>
<evidence type="ECO:0000256" key="3">
    <source>
        <dbReference type="ARBA" id="ARBA00022833"/>
    </source>
</evidence>
<reference evidence="7" key="1">
    <citation type="submission" date="2022-01" db="UniProtKB">
        <authorList>
            <consortium name="EnsemblMetazoa"/>
        </authorList>
    </citation>
    <scope>IDENTIFICATION</scope>
</reference>
<keyword evidence="3" id="KW-0862">Zinc</keyword>
<name>A0A8I6TB99_CIMLE</name>
<dbReference type="EnsemblMetazoa" id="XM_014384613.2">
    <property type="protein sequence ID" value="XP_014240099.1"/>
    <property type="gene ID" value="LOC106661314"/>
</dbReference>
<feature type="coiled-coil region" evidence="5">
    <location>
        <begin position="207"/>
        <end position="241"/>
    </location>
</feature>
<keyword evidence="4 5" id="KW-0175">Coiled coil</keyword>
<dbReference type="CDD" id="cd21965">
    <property type="entry name" value="Zn-C2H2_CALCOCO1_TAX1BP1_like"/>
    <property type="match status" value="1"/>
</dbReference>
<evidence type="ECO:0000259" key="6">
    <source>
        <dbReference type="Pfam" id="PF18112"/>
    </source>
</evidence>
<evidence type="ECO:0000256" key="5">
    <source>
        <dbReference type="SAM" id="Coils"/>
    </source>
</evidence>
<evidence type="ECO:0000256" key="2">
    <source>
        <dbReference type="ARBA" id="ARBA00022771"/>
    </source>
</evidence>